<dbReference type="SUPFAM" id="SSF63712">
    <property type="entry name" value="Nicotinic receptor ligand binding domain-like"/>
    <property type="match status" value="1"/>
</dbReference>
<dbReference type="Proteomes" id="UP000198287">
    <property type="component" value="Unassembled WGS sequence"/>
</dbReference>
<proteinExistence type="predicted"/>
<organism evidence="1 2">
    <name type="scientific">Folsomia candida</name>
    <name type="common">Springtail</name>
    <dbReference type="NCBI Taxonomy" id="158441"/>
    <lineage>
        <taxon>Eukaryota</taxon>
        <taxon>Metazoa</taxon>
        <taxon>Ecdysozoa</taxon>
        <taxon>Arthropoda</taxon>
        <taxon>Hexapoda</taxon>
        <taxon>Collembola</taxon>
        <taxon>Entomobryomorpha</taxon>
        <taxon>Isotomoidea</taxon>
        <taxon>Isotomidae</taxon>
        <taxon>Proisotominae</taxon>
        <taxon>Folsomia</taxon>
    </lineage>
</organism>
<keyword evidence="1" id="KW-0675">Receptor</keyword>
<dbReference type="OrthoDB" id="5975154at2759"/>
<comment type="caution">
    <text evidence="1">The sequence shown here is derived from an EMBL/GenBank/DDBJ whole genome shotgun (WGS) entry which is preliminary data.</text>
</comment>
<dbReference type="AlphaFoldDB" id="A0A226DSV0"/>
<accession>A0A226DSV0</accession>
<evidence type="ECO:0000313" key="1">
    <source>
        <dbReference type="EMBL" id="OXA48098.1"/>
    </source>
</evidence>
<name>A0A226DSV0_FOLCA</name>
<sequence>MLRVPAEKVWKPDITLYNGVQPNLDCFTTNTLIFSNGSVMGDPLPTSVLLQPDFKPRSSTLVDVEYYHDRKYKITQNTAVREEKKYDCCVEPYLNVLFTIGFQKNRKGKPVRNIDEKK</sequence>
<protein>
    <submittedName>
        <fullName evidence="1">Acetylcholine receptor subunit alpha-type acr-16</fullName>
    </submittedName>
</protein>
<evidence type="ECO:0000313" key="2">
    <source>
        <dbReference type="Proteomes" id="UP000198287"/>
    </source>
</evidence>
<dbReference type="Gene3D" id="2.70.170.10">
    <property type="entry name" value="Neurotransmitter-gated ion-channel ligand-binding domain"/>
    <property type="match status" value="1"/>
</dbReference>
<reference evidence="1 2" key="1">
    <citation type="submission" date="2015-12" db="EMBL/GenBank/DDBJ databases">
        <title>The genome of Folsomia candida.</title>
        <authorList>
            <person name="Faddeeva A."/>
            <person name="Derks M.F."/>
            <person name="Anvar Y."/>
            <person name="Smit S."/>
            <person name="Van Straalen N."/>
            <person name="Roelofs D."/>
        </authorList>
    </citation>
    <scope>NUCLEOTIDE SEQUENCE [LARGE SCALE GENOMIC DNA]</scope>
    <source>
        <strain evidence="1 2">VU population</strain>
        <tissue evidence="1">Whole body</tissue>
    </source>
</reference>
<dbReference type="EMBL" id="LNIX01000012">
    <property type="protein sequence ID" value="OXA48098.1"/>
    <property type="molecule type" value="Genomic_DNA"/>
</dbReference>
<dbReference type="GO" id="GO:0005230">
    <property type="term" value="F:extracellular ligand-gated monoatomic ion channel activity"/>
    <property type="evidence" value="ECO:0007669"/>
    <property type="project" value="InterPro"/>
</dbReference>
<dbReference type="InterPro" id="IPR036734">
    <property type="entry name" value="Neur_chan_lig-bd_sf"/>
</dbReference>
<dbReference type="GO" id="GO:0016020">
    <property type="term" value="C:membrane"/>
    <property type="evidence" value="ECO:0007669"/>
    <property type="project" value="InterPro"/>
</dbReference>
<gene>
    <name evidence="1" type="ORF">Fcan01_17277</name>
</gene>
<keyword evidence="2" id="KW-1185">Reference proteome</keyword>